<evidence type="ECO:0000313" key="1">
    <source>
        <dbReference type="EMBL" id="VEL41203.1"/>
    </source>
</evidence>
<dbReference type="Proteomes" id="UP000784294">
    <property type="component" value="Unassembled WGS sequence"/>
</dbReference>
<evidence type="ECO:0008006" key="3">
    <source>
        <dbReference type="Google" id="ProtNLM"/>
    </source>
</evidence>
<organism evidence="1 2">
    <name type="scientific">Protopolystoma xenopodis</name>
    <dbReference type="NCBI Taxonomy" id="117903"/>
    <lineage>
        <taxon>Eukaryota</taxon>
        <taxon>Metazoa</taxon>
        <taxon>Spiralia</taxon>
        <taxon>Lophotrochozoa</taxon>
        <taxon>Platyhelminthes</taxon>
        <taxon>Monogenea</taxon>
        <taxon>Polyopisthocotylea</taxon>
        <taxon>Polystomatidea</taxon>
        <taxon>Polystomatidae</taxon>
        <taxon>Protopolystoma</taxon>
    </lineage>
</organism>
<sequence>MSLPKGIQLGLPLFVFGPETHMTAIVSMALGLREIPDAGTISSAAFVRPALSIGSALVHTGDFRGPKHSPKAQVRFIFGFTLNLYCSSYLRYKHDFASILEVLNFFTASLGQP</sequence>
<reference evidence="1" key="1">
    <citation type="submission" date="2018-11" db="EMBL/GenBank/DDBJ databases">
        <authorList>
            <consortium name="Pathogen Informatics"/>
        </authorList>
    </citation>
    <scope>NUCLEOTIDE SEQUENCE</scope>
</reference>
<dbReference type="EMBL" id="CAAALY010268361">
    <property type="protein sequence ID" value="VEL41203.1"/>
    <property type="molecule type" value="Genomic_DNA"/>
</dbReference>
<dbReference type="AlphaFoldDB" id="A0A448XNR8"/>
<evidence type="ECO:0000313" key="2">
    <source>
        <dbReference type="Proteomes" id="UP000784294"/>
    </source>
</evidence>
<gene>
    <name evidence="1" type="ORF">PXEA_LOCUS34643</name>
</gene>
<accession>A0A448XNR8</accession>
<proteinExistence type="predicted"/>
<name>A0A448XNR8_9PLAT</name>
<keyword evidence="2" id="KW-1185">Reference proteome</keyword>
<comment type="caution">
    <text evidence="1">The sequence shown here is derived from an EMBL/GenBank/DDBJ whole genome shotgun (WGS) entry which is preliminary data.</text>
</comment>
<protein>
    <recommendedName>
        <fullName evidence="3">ATP citrate synthase</fullName>
    </recommendedName>
</protein>